<evidence type="ECO:0000256" key="1">
    <source>
        <dbReference type="SAM" id="Coils"/>
    </source>
</evidence>
<organism evidence="2 3">
    <name type="scientific">Brachionus calyciflorus</name>
    <dbReference type="NCBI Taxonomy" id="104777"/>
    <lineage>
        <taxon>Eukaryota</taxon>
        <taxon>Metazoa</taxon>
        <taxon>Spiralia</taxon>
        <taxon>Gnathifera</taxon>
        <taxon>Rotifera</taxon>
        <taxon>Eurotatoria</taxon>
        <taxon>Monogononta</taxon>
        <taxon>Pseudotrocha</taxon>
        <taxon>Ploima</taxon>
        <taxon>Brachionidae</taxon>
        <taxon>Brachionus</taxon>
    </lineage>
</organism>
<name>A0A814R3W4_9BILA</name>
<evidence type="ECO:0000313" key="3">
    <source>
        <dbReference type="Proteomes" id="UP000663879"/>
    </source>
</evidence>
<protein>
    <submittedName>
        <fullName evidence="2">Uncharacterized protein</fullName>
    </submittedName>
</protein>
<dbReference type="AlphaFoldDB" id="A0A814R3W4"/>
<sequence>PGIRFLHWIIEKQKLKNKVLAAFRDYNEKLIKISESEDSIDVRKESIAKAKDDYEEQYKKIKNTKLEFENTSLDETEVKNT</sequence>
<reference evidence="2" key="1">
    <citation type="submission" date="2021-02" db="EMBL/GenBank/DDBJ databases">
        <authorList>
            <person name="Nowell W R."/>
        </authorList>
    </citation>
    <scope>NUCLEOTIDE SEQUENCE</scope>
    <source>
        <strain evidence="2">Ploen Becks lab</strain>
    </source>
</reference>
<keyword evidence="1" id="KW-0175">Coiled coil</keyword>
<comment type="caution">
    <text evidence="2">The sequence shown here is derived from an EMBL/GenBank/DDBJ whole genome shotgun (WGS) entry which is preliminary data.</text>
</comment>
<dbReference type="Proteomes" id="UP000663879">
    <property type="component" value="Unassembled WGS sequence"/>
</dbReference>
<feature type="non-terminal residue" evidence="2">
    <location>
        <position position="1"/>
    </location>
</feature>
<feature type="coiled-coil region" evidence="1">
    <location>
        <begin position="44"/>
        <end position="71"/>
    </location>
</feature>
<keyword evidence="3" id="KW-1185">Reference proteome</keyword>
<accession>A0A814R3W4</accession>
<proteinExistence type="predicted"/>
<gene>
    <name evidence="2" type="ORF">OXX778_LOCUS22376</name>
</gene>
<dbReference type="EMBL" id="CAJNOC010009418">
    <property type="protein sequence ID" value="CAF1128728.1"/>
    <property type="molecule type" value="Genomic_DNA"/>
</dbReference>
<evidence type="ECO:0000313" key="2">
    <source>
        <dbReference type="EMBL" id="CAF1128728.1"/>
    </source>
</evidence>